<evidence type="ECO:0000313" key="2">
    <source>
        <dbReference type="EMBL" id="MBU2693354.1"/>
    </source>
</evidence>
<feature type="domain" description="Intracellular proteinase inhibitor BsuPI" evidence="1">
    <location>
        <begin position="335"/>
        <end position="386"/>
    </location>
</feature>
<feature type="domain" description="Intracellular proteinase inhibitor BsuPI" evidence="1">
    <location>
        <begin position="424"/>
        <end position="519"/>
    </location>
</feature>
<name>A0A948W866_UNCEI</name>
<evidence type="ECO:0000313" key="3">
    <source>
        <dbReference type="Proteomes" id="UP000777784"/>
    </source>
</evidence>
<accession>A0A948W866</accession>
<dbReference type="InterPro" id="IPR038144">
    <property type="entry name" value="IPI"/>
</dbReference>
<reference evidence="2" key="1">
    <citation type="submission" date="2021-05" db="EMBL/GenBank/DDBJ databases">
        <title>Energy efficiency and biological interactions define the core microbiome of deep oligotrophic groundwater.</title>
        <authorList>
            <person name="Mehrshad M."/>
            <person name="Lopez-Fernandez M."/>
            <person name="Bell E."/>
            <person name="Bernier-Latmani R."/>
            <person name="Bertilsson S."/>
            <person name="Dopson M."/>
        </authorList>
    </citation>
    <scope>NUCLEOTIDE SEQUENCE</scope>
    <source>
        <strain evidence="2">Modern_marine.mb.64</strain>
    </source>
</reference>
<dbReference type="InterPro" id="IPR020481">
    <property type="entry name" value="Intracell_prot_inh_BsuPI"/>
</dbReference>
<sequence>MRKRITHYGTLFQIMGVILLLAGCSSESVPPTESTAGLLIGGVRVPEVVVEGESASVTVWGTSPQGTRAVETLLIQVVNQPTEGPGEEPGEISVSLAADPLSRPIRCGTTFEITGELPVLEPGDYVVEIAGTHRRQMLHVFPREGWIWYRAIGDPRVPDEGLRILQNGRTMAYREGAARLGRIQLGEERLDRIITWFREARFGELNDFYLDEEPPHGRLLEVALHDGEMRKRVLADEALAPEPLKVLAARLSDLISYVLSDMADPHAVVASLSVEPPAGEMGSHRRLKLSLANHGAESVTLTFPTTQLYDLIILRGGPQPADPMLPDPSTPDLLIWNWAHAMEFSQVITTLSLEPGAVRSFEETWEGCSNAGDVADPGGYHLEARIPADIPVPVRPARLVVQSEHPGSGLQARLSIEPVTGPEGSERELTLYVTNSSREPVSITFLSTKQYDFAIEDPRMARPGYLWLWSRGRGFGDVVFTAEWAPGETKSFTEIWDGAMEDGAAMPAGRRYLLNGWLEVEGHPPLVVARPVPFTIERE</sequence>
<proteinExistence type="predicted"/>
<dbReference type="Gene3D" id="2.60.40.2360">
    <property type="entry name" value="Intracellular proteinase inhibitor BsuPI"/>
    <property type="match status" value="2"/>
</dbReference>
<dbReference type="AlphaFoldDB" id="A0A948W866"/>
<gene>
    <name evidence="2" type="ORF">KJ970_20740</name>
</gene>
<dbReference type="Pfam" id="PF12690">
    <property type="entry name" value="BsuPI"/>
    <property type="match status" value="2"/>
</dbReference>
<evidence type="ECO:0000259" key="1">
    <source>
        <dbReference type="Pfam" id="PF12690"/>
    </source>
</evidence>
<protein>
    <recommendedName>
        <fullName evidence="1">Intracellular proteinase inhibitor BsuPI domain-containing protein</fullName>
    </recommendedName>
</protein>
<dbReference type="PROSITE" id="PS51257">
    <property type="entry name" value="PROKAR_LIPOPROTEIN"/>
    <property type="match status" value="1"/>
</dbReference>
<comment type="caution">
    <text evidence="2">The sequence shown here is derived from an EMBL/GenBank/DDBJ whole genome shotgun (WGS) entry which is preliminary data.</text>
</comment>
<dbReference type="Proteomes" id="UP000777784">
    <property type="component" value="Unassembled WGS sequence"/>
</dbReference>
<dbReference type="EMBL" id="JAHJDP010000119">
    <property type="protein sequence ID" value="MBU2693354.1"/>
    <property type="molecule type" value="Genomic_DNA"/>
</dbReference>
<organism evidence="2 3">
    <name type="scientific">Eiseniibacteriota bacterium</name>
    <dbReference type="NCBI Taxonomy" id="2212470"/>
    <lineage>
        <taxon>Bacteria</taxon>
        <taxon>Candidatus Eiseniibacteriota</taxon>
    </lineage>
</organism>